<organism evidence="1 2">
    <name type="scientific">Desulforamulus hydrothermalis Lam5 = DSM 18033</name>
    <dbReference type="NCBI Taxonomy" id="1121428"/>
    <lineage>
        <taxon>Bacteria</taxon>
        <taxon>Bacillati</taxon>
        <taxon>Bacillota</taxon>
        <taxon>Clostridia</taxon>
        <taxon>Eubacteriales</taxon>
        <taxon>Peptococcaceae</taxon>
        <taxon>Desulforamulus</taxon>
    </lineage>
</organism>
<gene>
    <name evidence="1" type="ORF">DESHY_120012</name>
</gene>
<reference evidence="1 2" key="1">
    <citation type="journal article" date="2013" name="Genome Announc.">
        <title>Genome Sequence of the Sulfate-Reducing Bacterium Desulfotomaculum hydrothermale Lam5(T).</title>
        <authorList>
            <person name="Amin O."/>
            <person name="Fardeau M.L."/>
            <person name="Valette O."/>
            <person name="Hirschler-Rea A."/>
            <person name="Barbe V."/>
            <person name="Medigue C."/>
            <person name="Vacherie B."/>
            <person name="Ollivier B."/>
            <person name="Bertin P.N."/>
            <person name="Dolla A."/>
        </authorList>
    </citation>
    <scope>NUCLEOTIDE SEQUENCE [LARGE SCALE GENOMIC DNA]</scope>
    <source>
        <strain evidence="2">Lam5 / DSM 18033</strain>
    </source>
</reference>
<dbReference type="EMBL" id="CAOS01000004">
    <property type="protein sequence ID" value="CCO07648.1"/>
    <property type="molecule type" value="Genomic_DNA"/>
</dbReference>
<dbReference type="AlphaFoldDB" id="K8E818"/>
<protein>
    <submittedName>
        <fullName evidence="1">Uncharacterized protein</fullName>
    </submittedName>
</protein>
<comment type="caution">
    <text evidence="1">The sequence shown here is derived from an EMBL/GenBank/DDBJ whole genome shotgun (WGS) entry which is preliminary data.</text>
</comment>
<evidence type="ECO:0000313" key="2">
    <source>
        <dbReference type="Proteomes" id="UP000009315"/>
    </source>
</evidence>
<proteinExistence type="predicted"/>
<keyword evidence="2" id="KW-1185">Reference proteome</keyword>
<dbReference type="RefSeq" id="WP_008410619.1">
    <property type="nucleotide sequence ID" value="NZ_CAOS01000004.1"/>
</dbReference>
<dbReference type="Proteomes" id="UP000009315">
    <property type="component" value="Unassembled WGS sequence"/>
</dbReference>
<evidence type="ECO:0000313" key="1">
    <source>
        <dbReference type="EMBL" id="CCO07648.1"/>
    </source>
</evidence>
<dbReference type="OrthoDB" id="1786963at2"/>
<sequence>MSHLTKDDLVNLLNRLRQDMQNENQIQPASITEEEKELLKMYIPMQLSEESAKQMMEMLHEIQTGKRPPLSEQERIKLNQKNMDESLINFLNKLATADQDELAAIYEICERIRSNR</sequence>
<name>K8E818_9FIRM</name>
<accession>K8E818</accession>